<dbReference type="InterPro" id="IPR001130">
    <property type="entry name" value="TatD-like"/>
</dbReference>
<dbReference type="InterPro" id="IPR018228">
    <property type="entry name" value="DNase_TatD-rel_CS"/>
</dbReference>
<name>A0ABV9NWJ4_9BACI</name>
<dbReference type="PROSITE" id="PS01090">
    <property type="entry name" value="TATD_2"/>
    <property type="match status" value="1"/>
</dbReference>
<dbReference type="CDD" id="cd01310">
    <property type="entry name" value="TatD_DNAse"/>
    <property type="match status" value="1"/>
</dbReference>
<evidence type="ECO:0000313" key="3">
    <source>
        <dbReference type="EMBL" id="MFC4737758.1"/>
    </source>
</evidence>
<dbReference type="EMBL" id="JBHSGK010000016">
    <property type="protein sequence ID" value="MFC4737758.1"/>
    <property type="molecule type" value="Genomic_DNA"/>
</dbReference>
<comment type="caution">
    <text evidence="3">The sequence shown here is derived from an EMBL/GenBank/DDBJ whole genome shotgun (WGS) entry which is preliminary data.</text>
</comment>
<keyword evidence="2 3" id="KW-0378">Hydrolase</keyword>
<dbReference type="Pfam" id="PF01026">
    <property type="entry name" value="TatD_DNase"/>
    <property type="match status" value="1"/>
</dbReference>
<gene>
    <name evidence="3" type="ORF">ACFO4L_14345</name>
</gene>
<sequence>MLIDTHVHLNADQFADDVDDVIRRAQEAGIDKMIVVGFDTKTINLAMELIETYPFLYAAVGWHPVDAVDFDDDKLAWLEELTRHPKVVAVGETGLDYYWDKSPHDVQKEAFRKQIALAKKMKLPLIIHDREAHEDITAILREEEAAEAGGIMHCFQGDEEMAKACLDMNFYISFGGPVTFKNAKLPKEVAKIVPDDRLLIETDAPYLAPHPYRGKRNEPAYVRLVAEQLAELRGITYEELAAQTTKNAETLFRL</sequence>
<evidence type="ECO:0000313" key="4">
    <source>
        <dbReference type="Proteomes" id="UP001595896"/>
    </source>
</evidence>
<dbReference type="RefSeq" id="WP_377910353.1">
    <property type="nucleotide sequence ID" value="NZ_JBHSGK010000016.1"/>
</dbReference>
<dbReference type="PANTHER" id="PTHR46124:SF2">
    <property type="entry name" value="D-AMINOACYL-TRNA DEACYLASE"/>
    <property type="match status" value="1"/>
</dbReference>
<dbReference type="Proteomes" id="UP001595896">
    <property type="component" value="Unassembled WGS sequence"/>
</dbReference>
<keyword evidence="4" id="KW-1185">Reference proteome</keyword>
<accession>A0ABV9NWJ4</accession>
<dbReference type="InterPro" id="IPR015991">
    <property type="entry name" value="TatD/YcfH-like"/>
</dbReference>
<reference evidence="4" key="1">
    <citation type="journal article" date="2019" name="Int. J. Syst. Evol. Microbiol.">
        <title>The Global Catalogue of Microorganisms (GCM) 10K type strain sequencing project: providing services to taxonomists for standard genome sequencing and annotation.</title>
        <authorList>
            <consortium name="The Broad Institute Genomics Platform"/>
            <consortium name="The Broad Institute Genome Sequencing Center for Infectious Disease"/>
            <person name="Wu L."/>
            <person name="Ma J."/>
        </authorList>
    </citation>
    <scope>NUCLEOTIDE SEQUENCE [LARGE SCALE GENOMIC DNA]</scope>
    <source>
        <strain evidence="4">JCM 12165</strain>
    </source>
</reference>
<evidence type="ECO:0000256" key="2">
    <source>
        <dbReference type="ARBA" id="ARBA00022801"/>
    </source>
</evidence>
<organism evidence="3 4">
    <name type="scientific">Bacillus daqingensis</name>
    <dbReference type="NCBI Taxonomy" id="872396"/>
    <lineage>
        <taxon>Bacteria</taxon>
        <taxon>Bacillati</taxon>
        <taxon>Bacillota</taxon>
        <taxon>Bacilli</taxon>
        <taxon>Bacillales</taxon>
        <taxon>Bacillaceae</taxon>
        <taxon>Bacillus</taxon>
    </lineage>
</organism>
<proteinExistence type="predicted"/>
<dbReference type="EC" id="3.1.-.-" evidence="3"/>
<dbReference type="PROSITE" id="PS01137">
    <property type="entry name" value="TATD_1"/>
    <property type="match status" value="1"/>
</dbReference>
<dbReference type="SUPFAM" id="SSF51556">
    <property type="entry name" value="Metallo-dependent hydrolases"/>
    <property type="match status" value="1"/>
</dbReference>
<dbReference type="Gene3D" id="3.20.20.140">
    <property type="entry name" value="Metal-dependent hydrolases"/>
    <property type="match status" value="1"/>
</dbReference>
<evidence type="ECO:0000256" key="1">
    <source>
        <dbReference type="ARBA" id="ARBA00022723"/>
    </source>
</evidence>
<dbReference type="GO" id="GO:0016787">
    <property type="term" value="F:hydrolase activity"/>
    <property type="evidence" value="ECO:0007669"/>
    <property type="project" value="UniProtKB-KW"/>
</dbReference>
<dbReference type="PANTHER" id="PTHR46124">
    <property type="entry name" value="D-AMINOACYL-TRNA DEACYLASE"/>
    <property type="match status" value="1"/>
</dbReference>
<keyword evidence="1" id="KW-0479">Metal-binding</keyword>
<dbReference type="NCBIfam" id="TIGR00010">
    <property type="entry name" value="YchF/TatD family DNA exonuclease"/>
    <property type="match status" value="1"/>
</dbReference>
<protein>
    <submittedName>
        <fullName evidence="3">TatD family hydrolase</fullName>
        <ecNumber evidence="3">3.1.-.-</ecNumber>
    </submittedName>
</protein>
<dbReference type="InterPro" id="IPR032466">
    <property type="entry name" value="Metal_Hydrolase"/>
</dbReference>
<dbReference type="PROSITE" id="PS01091">
    <property type="entry name" value="TATD_3"/>
    <property type="match status" value="1"/>
</dbReference>
<dbReference type="PIRSF" id="PIRSF005902">
    <property type="entry name" value="DNase_TatD"/>
    <property type="match status" value="1"/>
</dbReference>